<organism evidence="7 8">
    <name type="scientific">Dawidia soli</name>
    <dbReference type="NCBI Taxonomy" id="2782352"/>
    <lineage>
        <taxon>Bacteria</taxon>
        <taxon>Pseudomonadati</taxon>
        <taxon>Bacteroidota</taxon>
        <taxon>Cytophagia</taxon>
        <taxon>Cytophagales</taxon>
        <taxon>Chryseotaleaceae</taxon>
        <taxon>Dawidia</taxon>
    </lineage>
</organism>
<dbReference type="Pfam" id="PF17804">
    <property type="entry name" value="TSP_NTD"/>
    <property type="match status" value="1"/>
</dbReference>
<dbReference type="Pfam" id="PF11818">
    <property type="entry name" value="DUF3340"/>
    <property type="match status" value="1"/>
</dbReference>
<keyword evidence="2" id="KW-0645">Protease</keyword>
<reference evidence="7 8" key="1">
    <citation type="submission" date="2021-05" db="EMBL/GenBank/DDBJ databases">
        <title>A Polyphasic approach of four new species of the genus Ohtaekwangia: Ohtaekwangia histidinii sp. nov., Ohtaekwangia cretensis sp. nov., Ohtaekwangia indiensis sp. nov., Ohtaekwangia reichenbachii sp. nov. from diverse environment.</title>
        <authorList>
            <person name="Octaviana S."/>
        </authorList>
    </citation>
    <scope>NUCLEOTIDE SEQUENCE [LARGE SCALE GENOMIC DNA]</scope>
    <source>
        <strain evidence="7 8">PWU37</strain>
    </source>
</reference>
<keyword evidence="4" id="KW-0720">Serine protease</keyword>
<dbReference type="AlphaFoldDB" id="A0AAP2DEL1"/>
<evidence type="ECO:0000256" key="2">
    <source>
        <dbReference type="ARBA" id="ARBA00022670"/>
    </source>
</evidence>
<evidence type="ECO:0000256" key="3">
    <source>
        <dbReference type="ARBA" id="ARBA00022801"/>
    </source>
</evidence>
<comment type="caution">
    <text evidence="7">The sequence shown here is derived from an EMBL/GenBank/DDBJ whole genome shotgun (WGS) entry which is preliminary data.</text>
</comment>
<evidence type="ECO:0000256" key="5">
    <source>
        <dbReference type="SAM" id="SignalP"/>
    </source>
</evidence>
<dbReference type="PANTHER" id="PTHR32060">
    <property type="entry name" value="TAIL-SPECIFIC PROTEASE"/>
    <property type="match status" value="1"/>
</dbReference>
<dbReference type="GO" id="GO:0007165">
    <property type="term" value="P:signal transduction"/>
    <property type="evidence" value="ECO:0007669"/>
    <property type="project" value="TreeGrafter"/>
</dbReference>
<evidence type="ECO:0000313" key="8">
    <source>
        <dbReference type="Proteomes" id="UP001319180"/>
    </source>
</evidence>
<dbReference type="Proteomes" id="UP001319180">
    <property type="component" value="Unassembled WGS sequence"/>
</dbReference>
<name>A0AAP2DEL1_9BACT</name>
<keyword evidence="3 7" id="KW-0378">Hydrolase</keyword>
<dbReference type="GO" id="GO:0006508">
    <property type="term" value="P:proteolysis"/>
    <property type="evidence" value="ECO:0007669"/>
    <property type="project" value="UniProtKB-KW"/>
</dbReference>
<dbReference type="InterPro" id="IPR001478">
    <property type="entry name" value="PDZ"/>
</dbReference>
<comment type="similarity">
    <text evidence="1">Belongs to the peptidase S41A family.</text>
</comment>
<feature type="chain" id="PRO_5043012182" evidence="5">
    <location>
        <begin position="26"/>
        <end position="702"/>
    </location>
</feature>
<dbReference type="EMBL" id="JAHESC010000064">
    <property type="protein sequence ID" value="MBT1690373.1"/>
    <property type="molecule type" value="Genomic_DNA"/>
</dbReference>
<dbReference type="InterPro" id="IPR020992">
    <property type="entry name" value="Tail_Prtase_C"/>
</dbReference>
<keyword evidence="5" id="KW-0732">Signal</keyword>
<dbReference type="SUPFAM" id="SSF50156">
    <property type="entry name" value="PDZ domain-like"/>
    <property type="match status" value="1"/>
</dbReference>
<dbReference type="RefSeq" id="WP_254093612.1">
    <property type="nucleotide sequence ID" value="NZ_JAHESC010000064.1"/>
</dbReference>
<gene>
    <name evidence="7" type="ORF">KK078_27655</name>
</gene>
<dbReference type="GO" id="GO:0030288">
    <property type="term" value="C:outer membrane-bounded periplasmic space"/>
    <property type="evidence" value="ECO:0007669"/>
    <property type="project" value="TreeGrafter"/>
</dbReference>
<dbReference type="InterPro" id="IPR040573">
    <property type="entry name" value="TSP_N"/>
</dbReference>
<dbReference type="Pfam" id="PF03572">
    <property type="entry name" value="Peptidase_S41"/>
    <property type="match status" value="1"/>
</dbReference>
<dbReference type="InterPro" id="IPR005151">
    <property type="entry name" value="Tail-specific_protease"/>
</dbReference>
<dbReference type="SMART" id="SM00245">
    <property type="entry name" value="TSPc"/>
    <property type="match status" value="1"/>
</dbReference>
<dbReference type="GO" id="GO:0004252">
    <property type="term" value="F:serine-type endopeptidase activity"/>
    <property type="evidence" value="ECO:0007669"/>
    <property type="project" value="UniProtKB-EC"/>
</dbReference>
<feature type="domain" description="PDZ" evidence="6">
    <location>
        <begin position="250"/>
        <end position="291"/>
    </location>
</feature>
<dbReference type="InterPro" id="IPR029045">
    <property type="entry name" value="ClpP/crotonase-like_dom_sf"/>
</dbReference>
<evidence type="ECO:0000256" key="1">
    <source>
        <dbReference type="ARBA" id="ARBA00009179"/>
    </source>
</evidence>
<dbReference type="PANTHER" id="PTHR32060:SF22">
    <property type="entry name" value="CARBOXYL-TERMINAL-PROCESSING PEPTIDASE 3, CHLOROPLASTIC"/>
    <property type="match status" value="1"/>
</dbReference>
<proteinExistence type="inferred from homology"/>
<sequence length="702" mass="77785">MYRISFHRLLLVTSGLAAICTGARAQGHAPAVMNFKTEAFLLKNKIVAEHYSPPAIDDAFSAAAFDLFLDDLDPERLIFTEGEVQALKAHRNKLDDEINGKSWNFLPAATKSYQKALARATQAINQGTQRAFDFNVKESYTEDTLWTKDEAFIFERWRLLLKYETLVRLTNTRNRNTAEPEAIFLKNQEPATRNLVKTINLARLNRVLNNTAGFENYVGIALLRALANAVDAHTNYFSPKEMEDFMSELSTEGYLFGFQLKTNDMGDLVVDQLTPGGPAWKSGAIHTGDVLDRLRWEGGHWVDLAGLDTHEVGLILNESNHQALEIELHGPGGQQTKAILKKEKMSDDDNIVKSFILQGDERKIGYIYLPGFYTDWNGTEGSRCANDVAAAILKLKKENIEGIILDVRFNGGGSLQEAVAMAGIFIDAGPIGLLRSKGGEIVTVKDMNRGTIYNGPLVLMVNALSASASEFLAAALKDYHRAIIVGSRTCGKATAQLIHPLDPKNTSSGFNGVTKSPFGYTAITEQKIYRINGKTVQRKGVVPDVPLPDLLNALPVREQDMEHTLPSDSVQKKTYYDPFPFLPLKVVRAKSDERVAASAAFKQQQYYTTWLLQKEGGNSGSLLFNDRLAASQQEQTLETGAHATGGTKAYRIGLLPGDAVADPADDYKKNINTAWINRLLQDIYIEESFYIINDQINQSKKP</sequence>
<feature type="signal peptide" evidence="5">
    <location>
        <begin position="1"/>
        <end position="25"/>
    </location>
</feature>
<dbReference type="InterPro" id="IPR004447">
    <property type="entry name" value="Peptidase_S41A"/>
</dbReference>
<dbReference type="EC" id="3.4.21.102" evidence="7"/>
<protein>
    <submittedName>
        <fullName evidence="7">Carboxy terminal-processing peptidase</fullName>
        <ecNumber evidence="7">3.4.21.102</ecNumber>
    </submittedName>
</protein>
<dbReference type="PROSITE" id="PS50106">
    <property type="entry name" value="PDZ"/>
    <property type="match status" value="1"/>
</dbReference>
<dbReference type="InterPro" id="IPR036034">
    <property type="entry name" value="PDZ_sf"/>
</dbReference>
<accession>A0AAP2DEL1</accession>
<dbReference type="Gene3D" id="2.30.42.10">
    <property type="match status" value="1"/>
</dbReference>
<evidence type="ECO:0000259" key="6">
    <source>
        <dbReference type="PROSITE" id="PS50106"/>
    </source>
</evidence>
<keyword evidence="8" id="KW-1185">Reference proteome</keyword>
<evidence type="ECO:0000256" key="4">
    <source>
        <dbReference type="ARBA" id="ARBA00022825"/>
    </source>
</evidence>
<dbReference type="SUPFAM" id="SSF52096">
    <property type="entry name" value="ClpP/crotonase"/>
    <property type="match status" value="1"/>
</dbReference>
<evidence type="ECO:0000313" key="7">
    <source>
        <dbReference type="EMBL" id="MBT1690373.1"/>
    </source>
</evidence>
<dbReference type="Gene3D" id="3.90.226.10">
    <property type="entry name" value="2-enoyl-CoA Hydratase, Chain A, domain 1"/>
    <property type="match status" value="1"/>
</dbReference>
<dbReference type="CDD" id="cd07560">
    <property type="entry name" value="Peptidase_S41_CPP"/>
    <property type="match status" value="1"/>
</dbReference>